<dbReference type="SMR" id="A0A1L5YKT0"/>
<comment type="cofactor">
    <cofactor evidence="2">
        <name>Mg(2+)</name>
        <dbReference type="ChEBI" id="CHEBI:18420"/>
    </cofactor>
</comment>
<dbReference type="SFLD" id="SFLDG01020">
    <property type="entry name" value="Terpene_Cyclase_Like_2"/>
    <property type="match status" value="1"/>
</dbReference>
<dbReference type="EMBL" id="KU664189">
    <property type="protein sequence ID" value="APP91787.1"/>
    <property type="molecule type" value="mRNA"/>
</dbReference>
<accession>A0A1L5YKT0</accession>
<keyword evidence="2" id="KW-0479">Metal-binding</keyword>
<name>A0A1L5YKT0_MARPO</name>
<dbReference type="GO" id="GO:0008299">
    <property type="term" value="P:isoprenoid biosynthetic process"/>
    <property type="evidence" value="ECO:0007669"/>
    <property type="project" value="UniProtKB-ARBA"/>
</dbReference>
<evidence type="ECO:0000313" key="4">
    <source>
        <dbReference type="EMBL" id="APP91787.1"/>
    </source>
</evidence>
<feature type="coiled-coil region" evidence="3">
    <location>
        <begin position="427"/>
        <end position="454"/>
    </location>
</feature>
<dbReference type="GO" id="GO:0046872">
    <property type="term" value="F:metal ion binding"/>
    <property type="evidence" value="ECO:0007669"/>
    <property type="project" value="UniProtKB-KW"/>
</dbReference>
<evidence type="ECO:0000256" key="3">
    <source>
        <dbReference type="SAM" id="Coils"/>
    </source>
</evidence>
<gene>
    <name evidence="4" type="primary">MTPSL2</name>
</gene>
<dbReference type="AlphaFoldDB" id="A0A1L5YKT0"/>
<evidence type="ECO:0000256" key="2">
    <source>
        <dbReference type="RuleBase" id="RU366034"/>
    </source>
</evidence>
<keyword evidence="3" id="KW-0175">Coiled coil</keyword>
<sequence length="493" mass="56431">MIGLVSSIYGGSGDHGICIGSILSISCDLFVCGLGKVFFTRSLPFTYAMAAKAHRSFSKLMSVNSRFLSRKSEGQNVAVKVPMQNNVASKDRVVAFYGRAASQARSHQIQSAASSPQLPVPQKEENQVPDFTHLYEDRGLNPLIAEFNEKAHDWLVTHDVHTQMGPEGWKEFKSGRTPYLVGEVYHDVDRKDFLWCAKFIAWISCLDDFCDKLEIWSDMNKTIGLILETQKVILWFCSEDPRLLRNLEMVFDCIPTDQRDDVFSAFADSLAYARTSSRAGLMSLDLQPLASALRELLIEYCERLPYDCNVRMAQYIQNYALTIVTETKSRLSAEYHTSVAEFTDFRTRSIGVQPLIGLTDLFIDSRRWPQIPKDVFVDTNVQALVDASCRAVAWDNDMSSFSKEVQERGDRFNVIFIIMEECGCSQIEAMNRAKEMFQNEINEFETRVANLKVEPQYQNAVAEYVRICRLIILGIPRWHRKSQRYQKEDHYLR</sequence>
<proteinExistence type="evidence at transcript level"/>
<dbReference type="EC" id="4.2.3.-" evidence="2"/>
<dbReference type="PANTHER" id="PTHR35201">
    <property type="entry name" value="TERPENE SYNTHASE"/>
    <property type="match status" value="1"/>
</dbReference>
<dbReference type="InterPro" id="IPR034686">
    <property type="entry name" value="Terpene_cyclase-like_2"/>
</dbReference>
<reference evidence="4" key="1">
    <citation type="journal article" date="2016" name="Plant Cell">
        <title>Molecular diversity of terpene synthases in the liverwort Marchantia polymorpha.</title>
        <authorList>
            <person name="Kumar S."/>
            <person name="Kempinski C."/>
            <person name="Zhuang X."/>
            <person name="Norris A."/>
            <person name="Mafu S."/>
            <person name="Zi J."/>
            <person name="Bell S.A."/>
            <person name="Nybo S.E."/>
            <person name="Kinison S.E."/>
            <person name="Jiang Z."/>
            <person name="Goklany S."/>
            <person name="Linscott K.B."/>
            <person name="Chen X."/>
            <person name="Jia Q."/>
            <person name="Brown S.D."/>
            <person name="Bowman J.L."/>
            <person name="Babbitt P.C."/>
            <person name="Peters R.J."/>
            <person name="Chen F."/>
            <person name="Chappell J."/>
        </authorList>
    </citation>
    <scope>NUCLEOTIDE SEQUENCE</scope>
</reference>
<dbReference type="GO" id="GO:0010333">
    <property type="term" value="F:terpene synthase activity"/>
    <property type="evidence" value="ECO:0007669"/>
    <property type="project" value="InterPro"/>
</dbReference>
<dbReference type="InterPro" id="IPR008949">
    <property type="entry name" value="Isoprenoid_synthase_dom_sf"/>
</dbReference>
<dbReference type="Gene3D" id="1.10.600.10">
    <property type="entry name" value="Farnesyl Diphosphate Synthase"/>
    <property type="match status" value="1"/>
</dbReference>
<dbReference type="SFLD" id="SFLDS00005">
    <property type="entry name" value="Isoprenoid_Synthase_Type_I"/>
    <property type="match status" value="1"/>
</dbReference>
<protein>
    <recommendedName>
        <fullName evidence="2">Terpene synthase</fullName>
        <ecNumber evidence="2">4.2.3.-</ecNumber>
    </recommendedName>
</protein>
<comment type="similarity">
    <text evidence="1 2">Belongs to the terpene synthase family.</text>
</comment>
<evidence type="ECO:0000256" key="1">
    <source>
        <dbReference type="ARBA" id="ARBA00006333"/>
    </source>
</evidence>
<keyword evidence="2" id="KW-0456">Lyase</keyword>
<dbReference type="Pfam" id="PF19086">
    <property type="entry name" value="Terpene_syn_C_2"/>
    <property type="match status" value="1"/>
</dbReference>
<dbReference type="PANTHER" id="PTHR35201:SF4">
    <property type="entry name" value="BETA-PINACENE SYNTHASE-RELATED"/>
    <property type="match status" value="1"/>
</dbReference>
<dbReference type="SUPFAM" id="SSF48576">
    <property type="entry name" value="Terpenoid synthases"/>
    <property type="match status" value="1"/>
</dbReference>
<organism evidence="4">
    <name type="scientific">Marchantia polymorpha</name>
    <name type="common">Common liverwort</name>
    <name type="synonym">Marchantia aquatica</name>
    <dbReference type="NCBI Taxonomy" id="3197"/>
    <lineage>
        <taxon>Eukaryota</taxon>
        <taxon>Viridiplantae</taxon>
        <taxon>Streptophyta</taxon>
        <taxon>Embryophyta</taxon>
        <taxon>Marchantiophyta</taxon>
        <taxon>Marchantiopsida</taxon>
        <taxon>Marchantiidae</taxon>
        <taxon>Marchantiales</taxon>
        <taxon>Marchantiaceae</taxon>
        <taxon>Marchantia</taxon>
    </lineage>
</organism>
<keyword evidence="2" id="KW-0460">Magnesium</keyword>